<accession>A0A6J2J8G2</accession>
<dbReference type="InterPro" id="IPR035595">
    <property type="entry name" value="UDP_glycos_trans_CS"/>
</dbReference>
<proteinExistence type="inferred from homology"/>
<dbReference type="InterPro" id="IPR050271">
    <property type="entry name" value="UDP-glycosyltransferase"/>
</dbReference>
<dbReference type="GO" id="GO:0015020">
    <property type="term" value="F:glucuronosyltransferase activity"/>
    <property type="evidence" value="ECO:0007669"/>
    <property type="project" value="UniProtKB-EC"/>
</dbReference>
<sequence length="520" mass="59464">MLRAIILCLILVTCSAYRLLAVFPFPGKSHMILGEGYVRLLLEANHDVTYLTPAPLKIDHPKLRQIDVSSTEKGFDFDGLFNFKKLINKEVDLSDTNHKYIVMQYVTESLLMHPNVQKLLLDTDQTFDAVIVEWMYSDLYSGFSTVFNCPFIWSSSLEPHPMILRLIDSLPNPAYFPDHTSSLEPPYTFLERVEQLWNIAKTLYNRWRLKEKEESIYENAFGPAVKKRNRVLPPYNEVKYNGSLILGNSHVSTGVAFSLPQNYKAISGYYIPKKIPQLPDKIKNIMDKAKNGVIYFSMGTMAKSKTLPEELKRNLVDMFGNLKQTVIWKFEEDLDGLPNNVHIVSWAPQQSILAHPNCVLFITHGGLLSTTEALHYGVPIIGIPVFADQFLNIKRATTKGFALEVDINYETPGNLKFAIDEILNNPKYRENIKQLSLVYHDRPVSPAAELVHWVEHVVKTKGALHLRSPALHVPFYQKLYLDLLAVILMMPLVLCKLLKYMKNKLFGVLKKKGKKTKKNQ</sequence>
<keyword evidence="6" id="KW-1185">Reference proteome</keyword>
<keyword evidence="2 4" id="KW-0328">Glycosyltransferase</keyword>
<evidence type="ECO:0000256" key="4">
    <source>
        <dbReference type="RuleBase" id="RU003718"/>
    </source>
</evidence>
<protein>
    <recommendedName>
        <fullName evidence="5">UDP-glucuronosyltransferase</fullName>
        <ecNumber evidence="5">2.4.1.17</ecNumber>
    </recommendedName>
</protein>
<dbReference type="EC" id="2.4.1.17" evidence="5"/>
<comment type="subcellular location">
    <subcellularLocation>
        <location evidence="5">Membrane</location>
        <topology evidence="5">Single-pass membrane protein</topology>
    </subcellularLocation>
</comment>
<evidence type="ECO:0000256" key="2">
    <source>
        <dbReference type="ARBA" id="ARBA00022676"/>
    </source>
</evidence>
<dbReference type="Proteomes" id="UP000504629">
    <property type="component" value="Unplaced"/>
</dbReference>
<reference evidence="7" key="1">
    <citation type="submission" date="2025-08" db="UniProtKB">
        <authorList>
            <consortium name="RefSeq"/>
        </authorList>
    </citation>
    <scope>IDENTIFICATION</scope>
    <source>
        <tissue evidence="7">Silk gland</tissue>
    </source>
</reference>
<evidence type="ECO:0000256" key="3">
    <source>
        <dbReference type="ARBA" id="ARBA00022679"/>
    </source>
</evidence>
<evidence type="ECO:0000256" key="5">
    <source>
        <dbReference type="RuleBase" id="RU362059"/>
    </source>
</evidence>
<dbReference type="InterPro" id="IPR002213">
    <property type="entry name" value="UDP_glucos_trans"/>
</dbReference>
<comment type="catalytic activity">
    <reaction evidence="5">
        <text>glucuronate acceptor + UDP-alpha-D-glucuronate = acceptor beta-D-glucuronoside + UDP + H(+)</text>
        <dbReference type="Rhea" id="RHEA:21032"/>
        <dbReference type="ChEBI" id="CHEBI:15378"/>
        <dbReference type="ChEBI" id="CHEBI:58052"/>
        <dbReference type="ChEBI" id="CHEBI:58223"/>
        <dbReference type="ChEBI" id="CHEBI:132367"/>
        <dbReference type="ChEBI" id="CHEBI:132368"/>
        <dbReference type="EC" id="2.4.1.17"/>
    </reaction>
</comment>
<dbReference type="CTD" id="692593"/>
<name>A0A6J2J8G2_BOMMA</name>
<dbReference type="FunFam" id="3.40.50.2000:FF:000050">
    <property type="entry name" value="UDP-glucuronosyltransferase"/>
    <property type="match status" value="1"/>
</dbReference>
<organism evidence="6 7">
    <name type="scientific">Bombyx mandarina</name>
    <name type="common">Wild silk moth</name>
    <name type="synonym">Wild silkworm</name>
    <dbReference type="NCBI Taxonomy" id="7092"/>
    <lineage>
        <taxon>Eukaryota</taxon>
        <taxon>Metazoa</taxon>
        <taxon>Ecdysozoa</taxon>
        <taxon>Arthropoda</taxon>
        <taxon>Hexapoda</taxon>
        <taxon>Insecta</taxon>
        <taxon>Pterygota</taxon>
        <taxon>Neoptera</taxon>
        <taxon>Endopterygota</taxon>
        <taxon>Lepidoptera</taxon>
        <taxon>Glossata</taxon>
        <taxon>Ditrysia</taxon>
        <taxon>Bombycoidea</taxon>
        <taxon>Bombycidae</taxon>
        <taxon>Bombycinae</taxon>
        <taxon>Bombyx</taxon>
    </lineage>
</organism>
<keyword evidence="5" id="KW-0732">Signal</keyword>
<dbReference type="Pfam" id="PF00201">
    <property type="entry name" value="UDPGT"/>
    <property type="match status" value="1"/>
</dbReference>
<dbReference type="KEGG" id="bman:114239439"/>
<evidence type="ECO:0000313" key="7">
    <source>
        <dbReference type="RefSeq" id="XP_028025432.1"/>
    </source>
</evidence>
<dbReference type="GO" id="GO:0016020">
    <property type="term" value="C:membrane"/>
    <property type="evidence" value="ECO:0007669"/>
    <property type="project" value="UniProtKB-SubCell"/>
</dbReference>
<feature type="transmembrane region" description="Helical" evidence="5">
    <location>
        <begin position="479"/>
        <end position="498"/>
    </location>
</feature>
<dbReference type="SUPFAM" id="SSF53756">
    <property type="entry name" value="UDP-Glycosyltransferase/glycogen phosphorylase"/>
    <property type="match status" value="1"/>
</dbReference>
<dbReference type="Gene3D" id="3.40.50.2000">
    <property type="entry name" value="Glycogen Phosphorylase B"/>
    <property type="match status" value="1"/>
</dbReference>
<dbReference type="GeneID" id="114239439"/>
<dbReference type="PANTHER" id="PTHR48043:SF159">
    <property type="entry name" value="EG:EG0003.4 PROTEIN-RELATED"/>
    <property type="match status" value="1"/>
</dbReference>
<keyword evidence="5" id="KW-0812">Transmembrane</keyword>
<gene>
    <name evidence="7" type="primary">LOC114239439</name>
</gene>
<keyword evidence="3 4" id="KW-0808">Transferase</keyword>
<dbReference type="CDD" id="cd03784">
    <property type="entry name" value="GT1_Gtf-like"/>
    <property type="match status" value="1"/>
</dbReference>
<dbReference type="PROSITE" id="PS00375">
    <property type="entry name" value="UDPGT"/>
    <property type="match status" value="1"/>
</dbReference>
<dbReference type="AlphaFoldDB" id="A0A6J2J8G2"/>
<evidence type="ECO:0000313" key="6">
    <source>
        <dbReference type="Proteomes" id="UP000504629"/>
    </source>
</evidence>
<keyword evidence="5" id="KW-1133">Transmembrane helix</keyword>
<dbReference type="RefSeq" id="XP_028025432.1">
    <property type="nucleotide sequence ID" value="XM_028169631.1"/>
</dbReference>
<dbReference type="PANTHER" id="PTHR48043">
    <property type="entry name" value="EG:EG0003.4 PROTEIN-RELATED"/>
    <property type="match status" value="1"/>
</dbReference>
<dbReference type="OrthoDB" id="5835829at2759"/>
<feature type="chain" id="PRO_5027138270" description="UDP-glucuronosyltransferase" evidence="5">
    <location>
        <begin position="17"/>
        <end position="520"/>
    </location>
</feature>
<comment type="similarity">
    <text evidence="1 4">Belongs to the UDP-glycosyltransferase family.</text>
</comment>
<feature type="signal peptide" evidence="5">
    <location>
        <begin position="1"/>
        <end position="16"/>
    </location>
</feature>
<keyword evidence="5" id="KW-0472">Membrane</keyword>
<evidence type="ECO:0000256" key="1">
    <source>
        <dbReference type="ARBA" id="ARBA00009995"/>
    </source>
</evidence>